<dbReference type="EMBL" id="BAABIK010000002">
    <property type="protein sequence ID" value="GAA4929389.1"/>
    <property type="molecule type" value="Genomic_DNA"/>
</dbReference>
<keyword evidence="2" id="KW-1185">Reference proteome</keyword>
<dbReference type="Proteomes" id="UP001499993">
    <property type="component" value="Unassembled WGS sequence"/>
</dbReference>
<organism evidence="1 2">
    <name type="scientific">Streptomonospora halophila</name>
    <dbReference type="NCBI Taxonomy" id="427369"/>
    <lineage>
        <taxon>Bacteria</taxon>
        <taxon>Bacillati</taxon>
        <taxon>Actinomycetota</taxon>
        <taxon>Actinomycetes</taxon>
        <taxon>Streptosporangiales</taxon>
        <taxon>Nocardiopsidaceae</taxon>
        <taxon>Streptomonospora</taxon>
    </lineage>
</organism>
<comment type="caution">
    <text evidence="1">The sequence shown here is derived from an EMBL/GenBank/DDBJ whole genome shotgun (WGS) entry which is preliminary data.</text>
</comment>
<protein>
    <submittedName>
        <fullName evidence="1">Uncharacterized protein</fullName>
    </submittedName>
</protein>
<dbReference type="RefSeq" id="WP_344145066.1">
    <property type="nucleotide sequence ID" value="NZ_BAABIK010000002.1"/>
</dbReference>
<proteinExistence type="predicted"/>
<evidence type="ECO:0000313" key="1">
    <source>
        <dbReference type="EMBL" id="GAA4929389.1"/>
    </source>
</evidence>
<sequence length="88" mass="10166">MAPDDYSDFPREIQIRLIDLNRVNSMYRVWASRNDDGGFGAYYASLRPYLNRTGSRFAPTLGSESHICMERLLDFPPDRVPPPRMPSE</sequence>
<gene>
    <name evidence="1" type="ORF">GCM10023224_06120</name>
</gene>
<name>A0ABP9G786_9ACTN</name>
<reference evidence="2" key="1">
    <citation type="journal article" date="2019" name="Int. J. Syst. Evol. Microbiol.">
        <title>The Global Catalogue of Microorganisms (GCM) 10K type strain sequencing project: providing services to taxonomists for standard genome sequencing and annotation.</title>
        <authorList>
            <consortium name="The Broad Institute Genomics Platform"/>
            <consortium name="The Broad Institute Genome Sequencing Center for Infectious Disease"/>
            <person name="Wu L."/>
            <person name="Ma J."/>
        </authorList>
    </citation>
    <scope>NUCLEOTIDE SEQUENCE [LARGE SCALE GENOMIC DNA]</scope>
    <source>
        <strain evidence="2">JCM 18123</strain>
    </source>
</reference>
<accession>A0ABP9G786</accession>
<evidence type="ECO:0000313" key="2">
    <source>
        <dbReference type="Proteomes" id="UP001499993"/>
    </source>
</evidence>